<dbReference type="OrthoDB" id="10016239at2"/>
<comment type="caution">
    <text evidence="1">The sequence shown here is derived from an EMBL/GenBank/DDBJ whole genome shotgun (WGS) entry which is preliminary data.</text>
</comment>
<sequence length="207" mass="22211">MSTTSLYGLYSPDPSDLVSEAPEQFAQMCQSIETALHEIDQRATPEGTAPVIAQTYEALAGMTGVIGQTGYVTADATESLNGPYVWSGSVWTRVWTRADADTDMSPVDCVPSNLASYGTCTVVKKQGWVHMALNWKSSASASWGSGDIGTVPEGYRPPWRVEFSPVVSNEVNNKMVYITTDGKIGYSNRGGAQDSTGFSGNFSWPLA</sequence>
<proteinExistence type="predicted"/>
<reference evidence="1 2" key="1">
    <citation type="journal article" date="2017" name="BMC Genomics">
        <title>Comparative genomic and phylogenomic analyses of the Bifidobacteriaceae family.</title>
        <authorList>
            <person name="Lugli G.A."/>
            <person name="Milani C."/>
            <person name="Turroni F."/>
            <person name="Duranti S."/>
            <person name="Mancabelli L."/>
            <person name="Mangifesta M."/>
            <person name="Ferrario C."/>
            <person name="Modesto M."/>
            <person name="Mattarelli P."/>
            <person name="Jiri K."/>
            <person name="van Sinderen D."/>
            <person name="Ventura M."/>
        </authorList>
    </citation>
    <scope>NUCLEOTIDE SEQUENCE [LARGE SCALE GENOMIC DNA]</scope>
    <source>
        <strain evidence="1 2">DSM 28807</strain>
    </source>
</reference>
<gene>
    <name evidence="1" type="ORF">BLEM_0610</name>
</gene>
<keyword evidence="2" id="KW-1185">Reference proteome</keyword>
<dbReference type="AlphaFoldDB" id="A0A261FUT6"/>
<dbReference type="Proteomes" id="UP000216352">
    <property type="component" value="Unassembled WGS sequence"/>
</dbReference>
<dbReference type="EMBL" id="MWWX01000004">
    <property type="protein sequence ID" value="OZG62693.1"/>
    <property type="molecule type" value="Genomic_DNA"/>
</dbReference>
<dbReference type="RefSeq" id="WP_083570210.1">
    <property type="nucleotide sequence ID" value="NZ_BDIS01000016.1"/>
</dbReference>
<name>A0A261FUT6_9BIFI</name>
<accession>A0A261FUT6</accession>
<protein>
    <submittedName>
        <fullName evidence="1">Uncharacterized protein</fullName>
    </submittedName>
</protein>
<evidence type="ECO:0000313" key="1">
    <source>
        <dbReference type="EMBL" id="OZG62693.1"/>
    </source>
</evidence>
<evidence type="ECO:0000313" key="2">
    <source>
        <dbReference type="Proteomes" id="UP000216352"/>
    </source>
</evidence>
<dbReference type="STRING" id="1603886.GCA_001895165_01315"/>
<organism evidence="1 2">
    <name type="scientific">Bifidobacterium lemurum</name>
    <dbReference type="NCBI Taxonomy" id="1603886"/>
    <lineage>
        <taxon>Bacteria</taxon>
        <taxon>Bacillati</taxon>
        <taxon>Actinomycetota</taxon>
        <taxon>Actinomycetes</taxon>
        <taxon>Bifidobacteriales</taxon>
        <taxon>Bifidobacteriaceae</taxon>
        <taxon>Bifidobacterium</taxon>
    </lineage>
</organism>